<dbReference type="PANTHER" id="PTHR12697">
    <property type="entry name" value="PBS LYASE HEAT-LIKE PROTEIN"/>
    <property type="match status" value="1"/>
</dbReference>
<dbReference type="InterPro" id="IPR011989">
    <property type="entry name" value="ARM-like"/>
</dbReference>
<gene>
    <name evidence="1" type="ORF">LCGC14_2370620</name>
</gene>
<dbReference type="InterPro" id="IPR016024">
    <property type="entry name" value="ARM-type_fold"/>
</dbReference>
<organism evidence="1">
    <name type="scientific">marine sediment metagenome</name>
    <dbReference type="NCBI Taxonomy" id="412755"/>
    <lineage>
        <taxon>unclassified sequences</taxon>
        <taxon>metagenomes</taxon>
        <taxon>ecological metagenomes</taxon>
    </lineage>
</organism>
<dbReference type="Pfam" id="PF13646">
    <property type="entry name" value="HEAT_2"/>
    <property type="match status" value="1"/>
</dbReference>
<name>A0A0F9C3U2_9ZZZZ</name>
<reference evidence="1" key="1">
    <citation type="journal article" date="2015" name="Nature">
        <title>Complex archaea that bridge the gap between prokaryotes and eukaryotes.</title>
        <authorList>
            <person name="Spang A."/>
            <person name="Saw J.H."/>
            <person name="Jorgensen S.L."/>
            <person name="Zaremba-Niedzwiedzka K."/>
            <person name="Martijn J."/>
            <person name="Lind A.E."/>
            <person name="van Eijk R."/>
            <person name="Schleper C."/>
            <person name="Guy L."/>
            <person name="Ettema T.J."/>
        </authorList>
    </citation>
    <scope>NUCLEOTIDE SEQUENCE</scope>
</reference>
<dbReference type="Gene3D" id="1.25.10.10">
    <property type="entry name" value="Leucine-rich Repeat Variant"/>
    <property type="match status" value="1"/>
</dbReference>
<feature type="non-terminal residue" evidence="1">
    <location>
        <position position="1"/>
    </location>
</feature>
<comment type="caution">
    <text evidence="1">The sequence shown here is derived from an EMBL/GenBank/DDBJ whole genome shotgun (WGS) entry which is preliminary data.</text>
</comment>
<proteinExistence type="predicted"/>
<dbReference type="SUPFAM" id="SSF48371">
    <property type="entry name" value="ARM repeat"/>
    <property type="match status" value="1"/>
</dbReference>
<dbReference type="GO" id="GO:0016491">
    <property type="term" value="F:oxidoreductase activity"/>
    <property type="evidence" value="ECO:0007669"/>
    <property type="project" value="TreeGrafter"/>
</dbReference>
<evidence type="ECO:0008006" key="2">
    <source>
        <dbReference type="Google" id="ProtNLM"/>
    </source>
</evidence>
<protein>
    <recommendedName>
        <fullName evidence="2">HEAT repeat domain-containing protein</fullName>
    </recommendedName>
</protein>
<sequence>LLAHVSRDDEDRIEQMRRAGDVAGLGRIAKDANKADATRAVEALGSLGDGAVEALLVACEDPRPAVREQSVLSLGTATHLDHAQKLVGILKTDSSPQVRAAAARTLGQNYACKQMPDLTDALEDTDPTVRASVHWSVARIMGIRFGLKPNDPPGKRREAMENYRDLWRTLGKQITKFHNER</sequence>
<dbReference type="PANTHER" id="PTHR12697:SF5">
    <property type="entry name" value="DEOXYHYPUSINE HYDROXYLASE"/>
    <property type="match status" value="1"/>
</dbReference>
<dbReference type="EMBL" id="LAZR01034936">
    <property type="protein sequence ID" value="KKL28889.1"/>
    <property type="molecule type" value="Genomic_DNA"/>
</dbReference>
<evidence type="ECO:0000313" key="1">
    <source>
        <dbReference type="EMBL" id="KKL28889.1"/>
    </source>
</evidence>
<accession>A0A0F9C3U2</accession>
<dbReference type="AlphaFoldDB" id="A0A0F9C3U2"/>